<proteinExistence type="inferred from homology"/>
<feature type="binding site" evidence="10">
    <location>
        <begin position="195"/>
        <end position="196"/>
    </location>
    <ligand>
        <name>substrate</name>
    </ligand>
</feature>
<dbReference type="Proteomes" id="UP001597196">
    <property type="component" value="Unassembled WGS sequence"/>
</dbReference>
<feature type="binding site" evidence="10">
    <location>
        <begin position="173"/>
        <end position="175"/>
    </location>
    <ligand>
        <name>substrate</name>
    </ligand>
</feature>
<feature type="binding site" evidence="10">
    <location>
        <position position="6"/>
    </location>
    <ligand>
        <name>substrate</name>
    </ligand>
</feature>
<dbReference type="SUPFAM" id="SSF51366">
    <property type="entry name" value="Ribulose-phoshate binding barrel"/>
    <property type="match status" value="1"/>
</dbReference>
<accession>A0ABW4CIX6</accession>
<evidence type="ECO:0000256" key="4">
    <source>
        <dbReference type="ARBA" id="ARBA00001947"/>
    </source>
</evidence>
<feature type="binding site" evidence="10">
    <location>
        <position position="31"/>
    </location>
    <ligand>
        <name>a divalent metal cation</name>
        <dbReference type="ChEBI" id="CHEBI:60240"/>
    </ligand>
</feature>
<comment type="cofactor">
    <cofactor evidence="5">
        <name>Fe(2+)</name>
        <dbReference type="ChEBI" id="CHEBI:29033"/>
    </cofactor>
</comment>
<evidence type="ECO:0000256" key="10">
    <source>
        <dbReference type="HAMAP-Rule" id="MF_02227"/>
    </source>
</evidence>
<comment type="function">
    <text evidence="10">Catalyzes the reversible epimerization of D-ribulose 5-phosphate to D-xylulose 5-phosphate.</text>
</comment>
<dbReference type="PIRSF" id="PIRSF001461">
    <property type="entry name" value="RPE"/>
    <property type="match status" value="1"/>
</dbReference>
<feature type="binding site" evidence="10">
    <location>
        <position position="173"/>
    </location>
    <ligand>
        <name>a divalent metal cation</name>
        <dbReference type="ChEBI" id="CHEBI:60240"/>
    </ligand>
</feature>
<keyword evidence="8 10" id="KW-0479">Metal-binding</keyword>
<evidence type="ECO:0000256" key="2">
    <source>
        <dbReference type="ARBA" id="ARBA00001936"/>
    </source>
</evidence>
<feature type="active site" description="Proton acceptor" evidence="10">
    <location>
        <position position="33"/>
    </location>
</feature>
<dbReference type="PROSITE" id="PS01085">
    <property type="entry name" value="RIBUL_P_3_EPIMER_1"/>
    <property type="match status" value="1"/>
</dbReference>
<dbReference type="GO" id="GO:0004750">
    <property type="term" value="F:D-ribulose-phosphate 3-epimerase activity"/>
    <property type="evidence" value="ECO:0007669"/>
    <property type="project" value="UniProtKB-EC"/>
</dbReference>
<dbReference type="InterPro" id="IPR026019">
    <property type="entry name" value="Ribul_P_3_epim"/>
</dbReference>
<dbReference type="EC" id="5.1.3.1" evidence="7 10"/>
<evidence type="ECO:0000313" key="12">
    <source>
        <dbReference type="EMBL" id="MFD1429938.1"/>
    </source>
</evidence>
<evidence type="ECO:0000313" key="13">
    <source>
        <dbReference type="Proteomes" id="UP001597196"/>
    </source>
</evidence>
<comment type="catalytic activity">
    <reaction evidence="1 10 11">
        <text>D-ribulose 5-phosphate = D-xylulose 5-phosphate</text>
        <dbReference type="Rhea" id="RHEA:13677"/>
        <dbReference type="ChEBI" id="CHEBI:57737"/>
        <dbReference type="ChEBI" id="CHEBI:58121"/>
        <dbReference type="EC" id="5.1.3.1"/>
    </reaction>
</comment>
<sequence length="214" mass="22298">MKIAPSILSADFADLATGVAAVEAAGADRLHIDVMDGHFVPNLTFGPDTVRALRPRTSLPLEVHLMADDPDRWIAGFADAGTDILLVHQEATAHLYGTLQTIAAHHVQAGVVLNPGTPLNTLDEVLPLVDQVLIMTVNPGFGGQHFLPAMTAKVAALAKTRTARGLNFAIEVDGGINDQTIGDVTAAGADIAVAGSYIFGGDPAQRLAKLEGRA</sequence>
<dbReference type="PANTHER" id="PTHR11749">
    <property type="entry name" value="RIBULOSE-5-PHOSPHATE-3-EPIMERASE"/>
    <property type="match status" value="1"/>
</dbReference>
<feature type="binding site" evidence="10">
    <location>
        <position position="64"/>
    </location>
    <ligand>
        <name>a divalent metal cation</name>
        <dbReference type="ChEBI" id="CHEBI:60240"/>
    </ligand>
</feature>
<comment type="pathway">
    <text evidence="10">Carbohydrate degradation.</text>
</comment>
<evidence type="ECO:0000256" key="3">
    <source>
        <dbReference type="ARBA" id="ARBA00001941"/>
    </source>
</evidence>
<protein>
    <recommendedName>
        <fullName evidence="7 10">Ribulose-phosphate 3-epimerase</fullName>
        <ecNumber evidence="7 10">5.1.3.1</ecNumber>
    </recommendedName>
</protein>
<feature type="active site" description="Proton donor" evidence="10">
    <location>
        <position position="173"/>
    </location>
</feature>
<evidence type="ECO:0000256" key="9">
    <source>
        <dbReference type="ARBA" id="ARBA00023235"/>
    </source>
</evidence>
<dbReference type="InterPro" id="IPR011060">
    <property type="entry name" value="RibuloseP-bd_barrel"/>
</dbReference>
<comment type="cofactor">
    <cofactor evidence="2">
        <name>Mn(2+)</name>
        <dbReference type="ChEBI" id="CHEBI:29035"/>
    </cofactor>
</comment>
<comment type="cofactor">
    <cofactor evidence="3">
        <name>Co(2+)</name>
        <dbReference type="ChEBI" id="CHEBI:48828"/>
    </cofactor>
</comment>
<evidence type="ECO:0000256" key="6">
    <source>
        <dbReference type="ARBA" id="ARBA00009541"/>
    </source>
</evidence>
<dbReference type="NCBIfam" id="TIGR01163">
    <property type="entry name" value="rpe"/>
    <property type="match status" value="1"/>
</dbReference>
<feature type="binding site" evidence="10">
    <location>
        <position position="33"/>
    </location>
    <ligand>
        <name>a divalent metal cation</name>
        <dbReference type="ChEBI" id="CHEBI:60240"/>
    </ligand>
</feature>
<dbReference type="HAMAP" id="MF_02227">
    <property type="entry name" value="RPE"/>
    <property type="match status" value="1"/>
</dbReference>
<comment type="cofactor">
    <cofactor evidence="4">
        <name>Zn(2+)</name>
        <dbReference type="ChEBI" id="CHEBI:29105"/>
    </cofactor>
</comment>
<dbReference type="RefSeq" id="WP_203628152.1">
    <property type="nucleotide sequence ID" value="NZ_BOLQ01000019.1"/>
</dbReference>
<comment type="similarity">
    <text evidence="6 10 11">Belongs to the ribulose-phosphate 3-epimerase family.</text>
</comment>
<dbReference type="EMBL" id="JBHTOC010000008">
    <property type="protein sequence ID" value="MFD1429938.1"/>
    <property type="molecule type" value="Genomic_DNA"/>
</dbReference>
<dbReference type="Pfam" id="PF00834">
    <property type="entry name" value="Ribul_P_3_epim"/>
    <property type="match status" value="1"/>
</dbReference>
<comment type="caution">
    <text evidence="12">The sequence shown here is derived from an EMBL/GenBank/DDBJ whole genome shotgun (WGS) entry which is preliminary data.</text>
</comment>
<evidence type="ECO:0000256" key="5">
    <source>
        <dbReference type="ARBA" id="ARBA00001954"/>
    </source>
</evidence>
<reference evidence="13" key="1">
    <citation type="journal article" date="2019" name="Int. J. Syst. Evol. Microbiol.">
        <title>The Global Catalogue of Microorganisms (GCM) 10K type strain sequencing project: providing services to taxonomists for standard genome sequencing and annotation.</title>
        <authorList>
            <consortium name="The Broad Institute Genomics Platform"/>
            <consortium name="The Broad Institute Genome Sequencing Center for Infectious Disease"/>
            <person name="Wu L."/>
            <person name="Ma J."/>
        </authorList>
    </citation>
    <scope>NUCLEOTIDE SEQUENCE [LARGE SCALE GENOMIC DNA]</scope>
    <source>
        <strain evidence="13">CCM 8980</strain>
    </source>
</reference>
<dbReference type="CDD" id="cd00429">
    <property type="entry name" value="RPE"/>
    <property type="match status" value="1"/>
</dbReference>
<dbReference type="InterPro" id="IPR000056">
    <property type="entry name" value="Ribul_P_3_epim-like"/>
</dbReference>
<dbReference type="InterPro" id="IPR013785">
    <property type="entry name" value="Aldolase_TIM"/>
</dbReference>
<evidence type="ECO:0000256" key="8">
    <source>
        <dbReference type="ARBA" id="ARBA00022723"/>
    </source>
</evidence>
<keyword evidence="10 11" id="KW-0119">Carbohydrate metabolism</keyword>
<keyword evidence="13" id="KW-1185">Reference proteome</keyword>
<keyword evidence="9 10" id="KW-0413">Isomerase</keyword>
<dbReference type="NCBIfam" id="NF004076">
    <property type="entry name" value="PRK05581.1-4"/>
    <property type="match status" value="1"/>
</dbReference>
<dbReference type="Gene3D" id="3.20.20.70">
    <property type="entry name" value="Aldolase class I"/>
    <property type="match status" value="1"/>
</dbReference>
<evidence type="ECO:0000256" key="7">
    <source>
        <dbReference type="ARBA" id="ARBA00013188"/>
    </source>
</evidence>
<gene>
    <name evidence="10 12" type="primary">rpe</name>
    <name evidence="12" type="ORF">ACFQ4P_06720</name>
</gene>
<organism evidence="12 13">
    <name type="scientific">Lacticaseibacillus mingshuiensis</name>
    <dbReference type="NCBI Taxonomy" id="2799574"/>
    <lineage>
        <taxon>Bacteria</taxon>
        <taxon>Bacillati</taxon>
        <taxon>Bacillota</taxon>
        <taxon>Bacilli</taxon>
        <taxon>Lactobacillales</taxon>
        <taxon>Lactobacillaceae</taxon>
        <taxon>Lacticaseibacillus</taxon>
    </lineage>
</organism>
<name>A0ABW4CIX6_9LACO</name>
<dbReference type="PROSITE" id="PS01086">
    <property type="entry name" value="RIBUL_P_3_EPIMER_2"/>
    <property type="match status" value="1"/>
</dbReference>
<evidence type="ECO:0000256" key="11">
    <source>
        <dbReference type="PIRNR" id="PIRNR001461"/>
    </source>
</evidence>
<feature type="binding site" evidence="10">
    <location>
        <begin position="140"/>
        <end position="143"/>
    </location>
    <ligand>
        <name>substrate</name>
    </ligand>
</feature>
<evidence type="ECO:0000256" key="1">
    <source>
        <dbReference type="ARBA" id="ARBA00001782"/>
    </source>
</evidence>
<comment type="cofactor">
    <cofactor evidence="10">
        <name>a divalent metal cation</name>
        <dbReference type="ChEBI" id="CHEBI:60240"/>
    </cofactor>
    <text evidence="10">Binds 1 divalent metal cation per subunit.</text>
</comment>
<feature type="binding site" evidence="10">
    <location>
        <position position="64"/>
    </location>
    <ligand>
        <name>substrate</name>
    </ligand>
</feature>